<dbReference type="Proteomes" id="UP001314229">
    <property type="component" value="Unassembled WGS sequence"/>
</dbReference>
<dbReference type="EMBL" id="CAWUFR010000115">
    <property type="protein sequence ID" value="CAK6968208.1"/>
    <property type="molecule type" value="Genomic_DNA"/>
</dbReference>
<proteinExistence type="predicted"/>
<protein>
    <submittedName>
        <fullName evidence="1">Uncharacterized protein</fullName>
    </submittedName>
</protein>
<comment type="caution">
    <text evidence="1">The sequence shown here is derived from an EMBL/GenBank/DDBJ whole genome shotgun (WGS) entry which is preliminary data.</text>
</comment>
<gene>
    <name evidence="1" type="ORF">FSCOSCO3_A001211</name>
</gene>
<name>A0AAV1P9Y8_SCOSC</name>
<evidence type="ECO:0000313" key="2">
    <source>
        <dbReference type="Proteomes" id="UP001314229"/>
    </source>
</evidence>
<dbReference type="AlphaFoldDB" id="A0AAV1P9Y8"/>
<accession>A0AAV1P9Y8</accession>
<sequence length="57" mass="6273">LTGRIFEEAVVRRGPVLSRESRPEETRGGDWKHAVSTESVRSVTAQSVQTGDLACLF</sequence>
<feature type="non-terminal residue" evidence="1">
    <location>
        <position position="1"/>
    </location>
</feature>
<evidence type="ECO:0000313" key="1">
    <source>
        <dbReference type="EMBL" id="CAK6968208.1"/>
    </source>
</evidence>
<reference evidence="1 2" key="1">
    <citation type="submission" date="2024-01" db="EMBL/GenBank/DDBJ databases">
        <authorList>
            <person name="Alioto T."/>
            <person name="Alioto T."/>
            <person name="Gomez Garrido J."/>
        </authorList>
    </citation>
    <scope>NUCLEOTIDE SEQUENCE [LARGE SCALE GENOMIC DNA]</scope>
</reference>
<organism evidence="1 2">
    <name type="scientific">Scomber scombrus</name>
    <name type="common">Atlantic mackerel</name>
    <name type="synonym">Scomber vernalis</name>
    <dbReference type="NCBI Taxonomy" id="13677"/>
    <lineage>
        <taxon>Eukaryota</taxon>
        <taxon>Metazoa</taxon>
        <taxon>Chordata</taxon>
        <taxon>Craniata</taxon>
        <taxon>Vertebrata</taxon>
        <taxon>Euteleostomi</taxon>
        <taxon>Actinopterygii</taxon>
        <taxon>Neopterygii</taxon>
        <taxon>Teleostei</taxon>
        <taxon>Neoteleostei</taxon>
        <taxon>Acanthomorphata</taxon>
        <taxon>Pelagiaria</taxon>
        <taxon>Scombriformes</taxon>
        <taxon>Scombridae</taxon>
        <taxon>Scomber</taxon>
    </lineage>
</organism>
<keyword evidence="2" id="KW-1185">Reference proteome</keyword>